<comment type="caution">
    <text evidence="2">The sequence shown here is derived from an EMBL/GenBank/DDBJ whole genome shotgun (WGS) entry which is preliminary data.</text>
</comment>
<sequence>MKQFYLNAPQQLEPYAIDSLLAELLLEQAIRNFRKEQIHKEIDQSLRNRDKEAFMRLTEELKHIY</sequence>
<dbReference type="RefSeq" id="WP_129726107.1">
    <property type="nucleotide sequence ID" value="NZ_JAPCYI010000001.1"/>
</dbReference>
<dbReference type="SMART" id="SM00914">
    <property type="entry name" value="IDEAL"/>
    <property type="match status" value="1"/>
</dbReference>
<dbReference type="Gene3D" id="4.10.810.10">
    <property type="entry name" value="Virus Scaffolding Protein, Chain A"/>
    <property type="match status" value="1"/>
</dbReference>
<dbReference type="Proteomes" id="UP001589609">
    <property type="component" value="Unassembled WGS sequence"/>
</dbReference>
<dbReference type="Pfam" id="PF08858">
    <property type="entry name" value="IDEAL"/>
    <property type="match status" value="1"/>
</dbReference>
<proteinExistence type="predicted"/>
<dbReference type="InterPro" id="IPR027393">
    <property type="entry name" value="Virus_scaffolding_prot_C"/>
</dbReference>
<evidence type="ECO:0000313" key="2">
    <source>
        <dbReference type="EMBL" id="MFB9757042.1"/>
    </source>
</evidence>
<dbReference type="EMBL" id="JBHMAF010000003">
    <property type="protein sequence ID" value="MFB9757042.1"/>
    <property type="molecule type" value="Genomic_DNA"/>
</dbReference>
<name>A0ABV5W9K1_9BACI</name>
<feature type="domain" description="IDEAL" evidence="1">
    <location>
        <begin position="25"/>
        <end position="61"/>
    </location>
</feature>
<evidence type="ECO:0000313" key="3">
    <source>
        <dbReference type="Proteomes" id="UP001589609"/>
    </source>
</evidence>
<reference evidence="2 3" key="1">
    <citation type="submission" date="2024-09" db="EMBL/GenBank/DDBJ databases">
        <authorList>
            <person name="Sun Q."/>
            <person name="Mori K."/>
        </authorList>
    </citation>
    <scope>NUCLEOTIDE SEQUENCE [LARGE SCALE GENOMIC DNA]</scope>
    <source>
        <strain evidence="2 3">JCM 11201</strain>
    </source>
</reference>
<keyword evidence="3" id="KW-1185">Reference proteome</keyword>
<organism evidence="2 3">
    <name type="scientific">Ectobacillus funiculus</name>
    <dbReference type="NCBI Taxonomy" id="137993"/>
    <lineage>
        <taxon>Bacteria</taxon>
        <taxon>Bacillati</taxon>
        <taxon>Bacillota</taxon>
        <taxon>Bacilli</taxon>
        <taxon>Bacillales</taxon>
        <taxon>Bacillaceae</taxon>
        <taxon>Ectobacillus</taxon>
    </lineage>
</organism>
<accession>A0ABV5W9K1</accession>
<dbReference type="InterPro" id="IPR014957">
    <property type="entry name" value="IDEAL_dom"/>
</dbReference>
<protein>
    <submittedName>
        <fullName evidence="2">IDEAL domain-containing protein</fullName>
    </submittedName>
</protein>
<evidence type="ECO:0000259" key="1">
    <source>
        <dbReference type="SMART" id="SM00914"/>
    </source>
</evidence>
<gene>
    <name evidence="2" type="ORF">ACFFMS_00530</name>
</gene>